<gene>
    <name evidence="1" type="ORF">GCM10007416_35670</name>
</gene>
<keyword evidence="2" id="KW-1185">Reference proteome</keyword>
<accession>A0ABQ1H5G6</accession>
<dbReference type="Proteomes" id="UP000617979">
    <property type="component" value="Unassembled WGS sequence"/>
</dbReference>
<organism evidence="1 2">
    <name type="scientific">Kroppenstedtia guangzhouensis</name>
    <dbReference type="NCBI Taxonomy" id="1274356"/>
    <lineage>
        <taxon>Bacteria</taxon>
        <taxon>Bacillati</taxon>
        <taxon>Bacillota</taxon>
        <taxon>Bacilli</taxon>
        <taxon>Bacillales</taxon>
        <taxon>Thermoactinomycetaceae</taxon>
        <taxon>Kroppenstedtia</taxon>
    </lineage>
</organism>
<evidence type="ECO:0000313" key="1">
    <source>
        <dbReference type="EMBL" id="GGA59483.1"/>
    </source>
</evidence>
<proteinExistence type="predicted"/>
<dbReference type="RefSeq" id="WP_188433909.1">
    <property type="nucleotide sequence ID" value="NZ_BMEX01000050.1"/>
</dbReference>
<evidence type="ECO:0000313" key="2">
    <source>
        <dbReference type="Proteomes" id="UP000617979"/>
    </source>
</evidence>
<protein>
    <submittedName>
        <fullName evidence="1">Uncharacterized protein</fullName>
    </submittedName>
</protein>
<name>A0ABQ1H5G6_9BACL</name>
<sequence length="97" mass="11281">MEITVTIDVEERLKEMLKEAELESEEIKKILNGFSEWLQEVDPGAVSDAAEHYLEDLSECVRRAPCFSGTFSNTLSRVSYSIKRNNKRHFIRSKRED</sequence>
<reference evidence="2" key="1">
    <citation type="journal article" date="2019" name="Int. J. Syst. Evol. Microbiol.">
        <title>The Global Catalogue of Microorganisms (GCM) 10K type strain sequencing project: providing services to taxonomists for standard genome sequencing and annotation.</title>
        <authorList>
            <consortium name="The Broad Institute Genomics Platform"/>
            <consortium name="The Broad Institute Genome Sequencing Center for Infectious Disease"/>
            <person name="Wu L."/>
            <person name="Ma J."/>
        </authorList>
    </citation>
    <scope>NUCLEOTIDE SEQUENCE [LARGE SCALE GENOMIC DNA]</scope>
    <source>
        <strain evidence="2">CGMCC 1.12404</strain>
    </source>
</reference>
<dbReference type="EMBL" id="BMEX01000050">
    <property type="protein sequence ID" value="GGA59483.1"/>
    <property type="molecule type" value="Genomic_DNA"/>
</dbReference>
<comment type="caution">
    <text evidence="1">The sequence shown here is derived from an EMBL/GenBank/DDBJ whole genome shotgun (WGS) entry which is preliminary data.</text>
</comment>